<feature type="region of interest" description="Disordered" evidence="1">
    <location>
        <begin position="1"/>
        <end position="20"/>
    </location>
</feature>
<accession>A0A423WTJ8</accession>
<evidence type="ECO:0000313" key="2">
    <source>
        <dbReference type="EMBL" id="ROW06673.1"/>
    </source>
</evidence>
<keyword evidence="3" id="KW-1185">Reference proteome</keyword>
<dbReference type="Proteomes" id="UP000285146">
    <property type="component" value="Unassembled WGS sequence"/>
</dbReference>
<proteinExistence type="predicted"/>
<reference evidence="2 3" key="1">
    <citation type="submission" date="2015-09" db="EMBL/GenBank/DDBJ databases">
        <title>Host preference determinants of Valsa canker pathogens revealed by comparative genomics.</title>
        <authorList>
            <person name="Yin Z."/>
            <person name="Huang L."/>
        </authorList>
    </citation>
    <scope>NUCLEOTIDE SEQUENCE [LARGE SCALE GENOMIC DNA]</scope>
    <source>
        <strain evidence="2 3">SXYLt</strain>
    </source>
</reference>
<gene>
    <name evidence="2" type="ORF">VPNG_06739</name>
</gene>
<evidence type="ECO:0000256" key="1">
    <source>
        <dbReference type="SAM" id="MobiDB-lite"/>
    </source>
</evidence>
<sequence length="487" mass="55375">MPASQFEPESAAQSAVQPQPDAEVQDALIAYLKQNPEEFQADSIYQRLRDPLVTLKEELTRDDKVARSTAETLDPEKLVYMMPEDTASSDFMSMDFDTLLFVNSKLRIASLKDMMNNDECVDTDLLFTIYKKIDVVGDYRGPLSAAWERDGANSLAPYFAKSPRATFIADTPPRFYRKVYMALVKPKPEEAYLQPKAGQQCEWSLPGVRKLPRKSADGRDQATEQADDHAAAIINTFIECKENSSFNDEKDRLCWLQARLNILHSQGPKFQGLNDLIPRLQELCEDVESRDSTVTKLRRQVFIRLMSEDYKVNITMKIVESDRTYKAEMNALPSLMHPHTLPQQDRPAQMIPFWEEIRQGQAPKSLHDALNQLSEDKKAAIDFILDNAKRIKIIEVQPLESRPESERDDPAALGPQMWDTEMDPMYEDIEAGRRPQQQAGAADATDTKSKFQALDLSSHMAGVSSARLWRNYRTSGSCGDFYNDGFH</sequence>
<dbReference type="InParanoid" id="A0A423WTJ8"/>
<evidence type="ECO:0000313" key="3">
    <source>
        <dbReference type="Proteomes" id="UP000285146"/>
    </source>
</evidence>
<protein>
    <submittedName>
        <fullName evidence="2">Uncharacterized protein</fullName>
    </submittedName>
</protein>
<comment type="caution">
    <text evidence="2">The sequence shown here is derived from an EMBL/GenBank/DDBJ whole genome shotgun (WGS) entry which is preliminary data.</text>
</comment>
<organism evidence="2 3">
    <name type="scientific">Cytospora leucostoma</name>
    <dbReference type="NCBI Taxonomy" id="1230097"/>
    <lineage>
        <taxon>Eukaryota</taxon>
        <taxon>Fungi</taxon>
        <taxon>Dikarya</taxon>
        <taxon>Ascomycota</taxon>
        <taxon>Pezizomycotina</taxon>
        <taxon>Sordariomycetes</taxon>
        <taxon>Sordariomycetidae</taxon>
        <taxon>Diaporthales</taxon>
        <taxon>Cytosporaceae</taxon>
        <taxon>Cytospora</taxon>
    </lineage>
</organism>
<dbReference type="EMBL" id="LKEB01000041">
    <property type="protein sequence ID" value="ROW06673.1"/>
    <property type="molecule type" value="Genomic_DNA"/>
</dbReference>
<name>A0A423WTJ8_9PEZI</name>
<dbReference type="AlphaFoldDB" id="A0A423WTJ8"/>